<sequence>MIVSGIRDSYCDPPDIPLFHSDGPPKKHRTDISDALTGAAFAFAEAIGGKSKEEECQSTLKQAMSPYKKVELRMKNYEQLRHLQQLHNDGILDSAEYKTHN</sequence>
<accession>A0A1X7U4E4</accession>
<dbReference type="InParanoid" id="A0A1X7U4E4"/>
<organism evidence="1">
    <name type="scientific">Amphimedon queenslandica</name>
    <name type="common">Sponge</name>
    <dbReference type="NCBI Taxonomy" id="400682"/>
    <lineage>
        <taxon>Eukaryota</taxon>
        <taxon>Metazoa</taxon>
        <taxon>Porifera</taxon>
        <taxon>Demospongiae</taxon>
        <taxon>Heteroscleromorpha</taxon>
        <taxon>Haplosclerida</taxon>
        <taxon>Niphatidae</taxon>
        <taxon>Amphimedon</taxon>
    </lineage>
</organism>
<evidence type="ECO:0000313" key="1">
    <source>
        <dbReference type="EnsemblMetazoa" id="Aqu2.1.22610_001"/>
    </source>
</evidence>
<protein>
    <submittedName>
        <fullName evidence="1">Uncharacterized protein</fullName>
    </submittedName>
</protein>
<reference evidence="1" key="1">
    <citation type="submission" date="2017-05" db="UniProtKB">
        <authorList>
            <consortium name="EnsemblMetazoa"/>
        </authorList>
    </citation>
    <scope>IDENTIFICATION</scope>
</reference>
<proteinExistence type="predicted"/>
<dbReference type="EnsemblMetazoa" id="Aqu2.1.22610_001">
    <property type="protein sequence ID" value="Aqu2.1.22610_001"/>
    <property type="gene ID" value="Aqu2.1.22610"/>
</dbReference>
<dbReference type="AlphaFoldDB" id="A0A1X7U4E4"/>
<name>A0A1X7U4E4_AMPQE</name>